<gene>
    <name evidence="2" type="ORF">THAPSDRAFT_21021</name>
</gene>
<dbReference type="OMA" id="GIMIRCK"/>
<feature type="compositionally biased region" description="Polar residues" evidence="1">
    <location>
        <begin position="15"/>
        <end position="33"/>
    </location>
</feature>
<dbReference type="Proteomes" id="UP000001449">
    <property type="component" value="Chromosome 1"/>
</dbReference>
<evidence type="ECO:0008006" key="4">
    <source>
        <dbReference type="Google" id="ProtNLM"/>
    </source>
</evidence>
<dbReference type="KEGG" id="tps:THAPSDRAFT_21021"/>
<dbReference type="InParanoid" id="B8BS32"/>
<organism evidence="2 3">
    <name type="scientific">Thalassiosira pseudonana</name>
    <name type="common">Marine diatom</name>
    <name type="synonym">Cyclotella nana</name>
    <dbReference type="NCBI Taxonomy" id="35128"/>
    <lineage>
        <taxon>Eukaryota</taxon>
        <taxon>Sar</taxon>
        <taxon>Stramenopiles</taxon>
        <taxon>Ochrophyta</taxon>
        <taxon>Bacillariophyta</taxon>
        <taxon>Coscinodiscophyceae</taxon>
        <taxon>Thalassiosirophycidae</taxon>
        <taxon>Thalassiosirales</taxon>
        <taxon>Thalassiosiraceae</taxon>
        <taxon>Thalassiosira</taxon>
    </lineage>
</organism>
<reference evidence="2 3" key="1">
    <citation type="journal article" date="2004" name="Science">
        <title>The genome of the diatom Thalassiosira pseudonana: ecology, evolution, and metabolism.</title>
        <authorList>
            <person name="Armbrust E.V."/>
            <person name="Berges J.A."/>
            <person name="Bowler C."/>
            <person name="Green B.R."/>
            <person name="Martinez D."/>
            <person name="Putnam N.H."/>
            <person name="Zhou S."/>
            <person name="Allen A.E."/>
            <person name="Apt K.E."/>
            <person name="Bechner M."/>
            <person name="Brzezinski M.A."/>
            <person name="Chaal B.K."/>
            <person name="Chiovitti A."/>
            <person name="Davis A.K."/>
            <person name="Demarest M.S."/>
            <person name="Detter J.C."/>
            <person name="Glavina T."/>
            <person name="Goodstein D."/>
            <person name="Hadi M.Z."/>
            <person name="Hellsten U."/>
            <person name="Hildebrand M."/>
            <person name="Jenkins B.D."/>
            <person name="Jurka J."/>
            <person name="Kapitonov V.V."/>
            <person name="Kroger N."/>
            <person name="Lau W.W."/>
            <person name="Lane T.W."/>
            <person name="Larimer F.W."/>
            <person name="Lippmeier J.C."/>
            <person name="Lucas S."/>
            <person name="Medina M."/>
            <person name="Montsant A."/>
            <person name="Obornik M."/>
            <person name="Parker M.S."/>
            <person name="Palenik B."/>
            <person name="Pazour G.J."/>
            <person name="Richardson P.M."/>
            <person name="Rynearson T.A."/>
            <person name="Saito M.A."/>
            <person name="Schwartz D.C."/>
            <person name="Thamatrakoln K."/>
            <person name="Valentin K."/>
            <person name="Vardi A."/>
            <person name="Wilkerson F.P."/>
            <person name="Rokhsar D.S."/>
        </authorList>
    </citation>
    <scope>NUCLEOTIDE SEQUENCE [LARGE SCALE GENOMIC DNA]</scope>
    <source>
        <strain evidence="2 3">CCMP1335</strain>
    </source>
</reference>
<name>B8BS32_THAPS</name>
<dbReference type="eggNOG" id="ENOG502QY9D">
    <property type="taxonomic scope" value="Eukaryota"/>
</dbReference>
<evidence type="ECO:0000313" key="3">
    <source>
        <dbReference type="Proteomes" id="UP000001449"/>
    </source>
</evidence>
<dbReference type="PaxDb" id="35128-Thaps21021"/>
<accession>B8BS32</accession>
<sequence>MVSPPPPGEPSASETTVSGNANEPHKQNNNQSTKDVDVDTLRNQRERAFREVDYISLAKQEAVSGYSTLVYSSPSHDSADSSTVVAMSSSCFNTPLIDISSLHGGSEDTADATPEQSQLIATTYVSTGASSFLSPQAGLHRDGEQARIVELVRQRQLQQQIQQQRSNKESTYQWFEESLELLWNNVTTLGGYLESDAQQQQTQQVQSAHYAEIVNPYRDSSHTTLRSTMSSFNQSTQSTSKETIDTPSSSSQSSLSNRPRIVRMLLYIYLRVLYVMRLFIDGVITRIGRLEPFPEQCPTLGSYSTTPTYSIQFTADDVIRVSALVLALLWCSCRLQIVLAPAVSIMFFFGIMIRCKVVGRLLPANNQHQTGTLIEGSKMETSTISVAPRITTTALPAAKAHHLEAVQRLKKRYPNATDAECKRFFDCVKCKEDEAAQRIESWLKWRKECGLKLKVDESDASTKEDLNRSYTDEFVGKRSKAATLALELSAKNTSASYGSLSTAAVSIKLPQILCSYEYQLEGTNNNTASTDNPPPRCKDGSRILHIIPARLDMALAPASVYSLACALYLERRLSRSSTERIALICDVRGGRGWSNPTPWSMLPFIQSSKVVVVGVAEDGRKFPEKLNEWIADESLDILEERRRSLFIV</sequence>
<dbReference type="HOGENOM" id="CLU_423078_0_0_1"/>
<evidence type="ECO:0000256" key="1">
    <source>
        <dbReference type="SAM" id="MobiDB-lite"/>
    </source>
</evidence>
<feature type="compositionally biased region" description="Polar residues" evidence="1">
    <location>
        <begin position="222"/>
        <end position="247"/>
    </location>
</feature>
<feature type="region of interest" description="Disordered" evidence="1">
    <location>
        <begin position="222"/>
        <end position="255"/>
    </location>
</feature>
<feature type="region of interest" description="Disordered" evidence="1">
    <location>
        <begin position="1"/>
        <end position="39"/>
    </location>
</feature>
<dbReference type="RefSeq" id="XP_002286415.1">
    <property type="nucleotide sequence ID" value="XM_002286379.1"/>
</dbReference>
<proteinExistence type="predicted"/>
<dbReference type="AlphaFoldDB" id="B8BS32"/>
<keyword evidence="3" id="KW-1185">Reference proteome</keyword>
<protein>
    <recommendedName>
        <fullName evidence="4">CRAL-TRIO domain-containing protein</fullName>
    </recommendedName>
</protein>
<evidence type="ECO:0000313" key="2">
    <source>
        <dbReference type="EMBL" id="EED96056.1"/>
    </source>
</evidence>
<reference evidence="2 3" key="2">
    <citation type="journal article" date="2008" name="Nature">
        <title>The Phaeodactylum genome reveals the evolutionary history of diatom genomes.</title>
        <authorList>
            <person name="Bowler C."/>
            <person name="Allen A.E."/>
            <person name="Badger J.H."/>
            <person name="Grimwood J."/>
            <person name="Jabbari K."/>
            <person name="Kuo A."/>
            <person name="Maheswari U."/>
            <person name="Martens C."/>
            <person name="Maumus F."/>
            <person name="Otillar R.P."/>
            <person name="Rayko E."/>
            <person name="Salamov A."/>
            <person name="Vandepoele K."/>
            <person name="Beszteri B."/>
            <person name="Gruber A."/>
            <person name="Heijde M."/>
            <person name="Katinka M."/>
            <person name="Mock T."/>
            <person name="Valentin K."/>
            <person name="Verret F."/>
            <person name="Berges J.A."/>
            <person name="Brownlee C."/>
            <person name="Cadoret J.P."/>
            <person name="Chiovitti A."/>
            <person name="Choi C.J."/>
            <person name="Coesel S."/>
            <person name="De Martino A."/>
            <person name="Detter J.C."/>
            <person name="Durkin C."/>
            <person name="Falciatore A."/>
            <person name="Fournet J."/>
            <person name="Haruta M."/>
            <person name="Huysman M.J."/>
            <person name="Jenkins B.D."/>
            <person name="Jiroutova K."/>
            <person name="Jorgensen R.E."/>
            <person name="Joubert Y."/>
            <person name="Kaplan A."/>
            <person name="Kroger N."/>
            <person name="Kroth P.G."/>
            <person name="La Roche J."/>
            <person name="Lindquist E."/>
            <person name="Lommer M."/>
            <person name="Martin-Jezequel V."/>
            <person name="Lopez P.J."/>
            <person name="Lucas S."/>
            <person name="Mangogna M."/>
            <person name="McGinnis K."/>
            <person name="Medlin L.K."/>
            <person name="Montsant A."/>
            <person name="Oudot-Le Secq M.P."/>
            <person name="Napoli C."/>
            <person name="Obornik M."/>
            <person name="Parker M.S."/>
            <person name="Petit J.L."/>
            <person name="Porcel B.M."/>
            <person name="Poulsen N."/>
            <person name="Robison M."/>
            <person name="Rychlewski L."/>
            <person name="Rynearson T.A."/>
            <person name="Schmutz J."/>
            <person name="Shapiro H."/>
            <person name="Siaut M."/>
            <person name="Stanley M."/>
            <person name="Sussman M.R."/>
            <person name="Taylor A.R."/>
            <person name="Vardi A."/>
            <person name="von Dassow P."/>
            <person name="Vyverman W."/>
            <person name="Willis A."/>
            <person name="Wyrwicz L.S."/>
            <person name="Rokhsar D.S."/>
            <person name="Weissenbach J."/>
            <person name="Armbrust E.V."/>
            <person name="Green B.R."/>
            <person name="Van de Peer Y."/>
            <person name="Grigoriev I.V."/>
        </authorList>
    </citation>
    <scope>NUCLEOTIDE SEQUENCE [LARGE SCALE GENOMIC DNA]</scope>
    <source>
        <strain evidence="2 3">CCMP1335</strain>
    </source>
</reference>
<dbReference type="GeneID" id="7449091"/>
<dbReference type="EMBL" id="CM000638">
    <property type="protein sequence ID" value="EED96056.1"/>
    <property type="molecule type" value="Genomic_DNA"/>
</dbReference>